<dbReference type="InterPro" id="IPR000014">
    <property type="entry name" value="PAS"/>
</dbReference>
<organism evidence="3 4">
    <name type="scientific">Nocardia pseudobrasiliensis</name>
    <dbReference type="NCBI Taxonomy" id="45979"/>
    <lineage>
        <taxon>Bacteria</taxon>
        <taxon>Bacillati</taxon>
        <taxon>Actinomycetota</taxon>
        <taxon>Actinomycetes</taxon>
        <taxon>Mycobacteriales</taxon>
        <taxon>Nocardiaceae</taxon>
        <taxon>Nocardia</taxon>
    </lineage>
</organism>
<dbReference type="Gene3D" id="3.30.450.20">
    <property type="entry name" value="PAS domain"/>
    <property type="match status" value="1"/>
</dbReference>
<evidence type="ECO:0000313" key="4">
    <source>
        <dbReference type="Proteomes" id="UP000254869"/>
    </source>
</evidence>
<dbReference type="SMART" id="SM01012">
    <property type="entry name" value="ANTAR"/>
    <property type="match status" value="1"/>
</dbReference>
<reference evidence="3 4" key="1">
    <citation type="submission" date="2018-07" db="EMBL/GenBank/DDBJ databases">
        <title>Genomic Encyclopedia of Type Strains, Phase IV (KMG-IV): sequencing the most valuable type-strain genomes for metagenomic binning, comparative biology and taxonomic classification.</title>
        <authorList>
            <person name="Goeker M."/>
        </authorList>
    </citation>
    <scope>NUCLEOTIDE SEQUENCE [LARGE SCALE GENOMIC DNA]</scope>
    <source>
        <strain evidence="3 4">DSM 44290</strain>
    </source>
</reference>
<dbReference type="InterPro" id="IPR005561">
    <property type="entry name" value="ANTAR"/>
</dbReference>
<proteinExistence type="predicted"/>
<dbReference type="EMBL" id="QQBC01000007">
    <property type="protein sequence ID" value="RDI64854.1"/>
    <property type="molecule type" value="Genomic_DNA"/>
</dbReference>
<dbReference type="AlphaFoldDB" id="A0A370I6B4"/>
<dbReference type="InterPro" id="IPR036388">
    <property type="entry name" value="WH-like_DNA-bd_sf"/>
</dbReference>
<dbReference type="STRING" id="1210086.GCA_001613105_02346"/>
<name>A0A370I6B4_9NOCA</name>
<dbReference type="SUPFAM" id="SSF55785">
    <property type="entry name" value="PYP-like sensor domain (PAS domain)"/>
    <property type="match status" value="1"/>
</dbReference>
<dbReference type="Pfam" id="PF03861">
    <property type="entry name" value="ANTAR"/>
    <property type="match status" value="1"/>
</dbReference>
<sequence>MIDGEKLEPQLVTVLGSVIGNDACSNAGEFRFNFADHRWVWSDEVARLHGYEPGTVEPTTELLLSHQHPEDRATVETLIHKIVETSEPFCSRHRIIDTAGETHDVIVIADYDTDDDGTVIGTVGYYIELTGILDAQRNDVIDEVIPELIETRAPIEQAKGILSLVYELDEDQAFTILRWRSQHTNVKIRNLAARLVHESRHLEPNRAGLRVRFDHLLLTVHERVSEL</sequence>
<protein>
    <submittedName>
        <fullName evidence="3">PAS domain-containing protein</fullName>
    </submittedName>
</protein>
<keyword evidence="4" id="KW-1185">Reference proteome</keyword>
<dbReference type="PROSITE" id="PS50921">
    <property type="entry name" value="ANTAR"/>
    <property type="match status" value="1"/>
</dbReference>
<dbReference type="InterPro" id="IPR035965">
    <property type="entry name" value="PAS-like_dom_sf"/>
</dbReference>
<dbReference type="GO" id="GO:0003723">
    <property type="term" value="F:RNA binding"/>
    <property type="evidence" value="ECO:0007669"/>
    <property type="project" value="InterPro"/>
</dbReference>
<comment type="caution">
    <text evidence="3">The sequence shown here is derived from an EMBL/GenBank/DDBJ whole genome shotgun (WGS) entry which is preliminary data.</text>
</comment>
<dbReference type="Gene3D" id="1.10.10.10">
    <property type="entry name" value="Winged helix-like DNA-binding domain superfamily/Winged helix DNA-binding domain"/>
    <property type="match status" value="1"/>
</dbReference>
<evidence type="ECO:0000313" key="3">
    <source>
        <dbReference type="EMBL" id="RDI64854.1"/>
    </source>
</evidence>
<dbReference type="PROSITE" id="PS50112">
    <property type="entry name" value="PAS"/>
    <property type="match status" value="1"/>
</dbReference>
<dbReference type="Pfam" id="PF08447">
    <property type="entry name" value="PAS_3"/>
    <property type="match status" value="1"/>
</dbReference>
<feature type="domain" description="PAS" evidence="1">
    <location>
        <begin position="41"/>
        <end position="86"/>
    </location>
</feature>
<dbReference type="InterPro" id="IPR013655">
    <property type="entry name" value="PAS_fold_3"/>
</dbReference>
<evidence type="ECO:0000259" key="1">
    <source>
        <dbReference type="PROSITE" id="PS50112"/>
    </source>
</evidence>
<dbReference type="RefSeq" id="WP_082875801.1">
    <property type="nucleotide sequence ID" value="NZ_QQBC01000007.1"/>
</dbReference>
<evidence type="ECO:0000259" key="2">
    <source>
        <dbReference type="PROSITE" id="PS50921"/>
    </source>
</evidence>
<accession>A0A370I6B4</accession>
<feature type="domain" description="ANTAR" evidence="2">
    <location>
        <begin position="135"/>
        <end position="196"/>
    </location>
</feature>
<dbReference type="Proteomes" id="UP000254869">
    <property type="component" value="Unassembled WGS sequence"/>
</dbReference>
<gene>
    <name evidence="3" type="ORF">DFR76_107231</name>
</gene>